<dbReference type="EMBL" id="CP010777">
    <property type="protein sequence ID" value="AKQ47214.1"/>
    <property type="molecule type" value="Genomic_DNA"/>
</dbReference>
<keyword evidence="3" id="KW-1185">Reference proteome</keyword>
<feature type="compositionally biased region" description="Low complexity" evidence="1">
    <location>
        <begin position="111"/>
        <end position="125"/>
    </location>
</feature>
<gene>
    <name evidence="2" type="ORF">TH63_18730</name>
</gene>
<feature type="region of interest" description="Disordered" evidence="1">
    <location>
        <begin position="1"/>
        <end position="30"/>
    </location>
</feature>
<dbReference type="Proteomes" id="UP000036458">
    <property type="component" value="Chromosome"/>
</dbReference>
<name>A0A0H4VTT0_9BACT</name>
<protein>
    <recommendedName>
        <fullName evidence="4">LTXXQ motif family protein</fullName>
    </recommendedName>
</protein>
<organism evidence="2 3">
    <name type="scientific">Rufibacter radiotolerans</name>
    <dbReference type="NCBI Taxonomy" id="1379910"/>
    <lineage>
        <taxon>Bacteria</taxon>
        <taxon>Pseudomonadati</taxon>
        <taxon>Bacteroidota</taxon>
        <taxon>Cytophagia</taxon>
        <taxon>Cytophagales</taxon>
        <taxon>Hymenobacteraceae</taxon>
        <taxon>Rufibacter</taxon>
    </lineage>
</organism>
<proteinExistence type="predicted"/>
<accession>A0A0H4VTT0</accession>
<evidence type="ECO:0008006" key="4">
    <source>
        <dbReference type="Google" id="ProtNLM"/>
    </source>
</evidence>
<evidence type="ECO:0000256" key="1">
    <source>
        <dbReference type="SAM" id="MobiDB-lite"/>
    </source>
</evidence>
<sequence>MAGTTAFAQEGPGTQGGGQGGPRATPAERAEMQVKRYEKQLQLTPDQATKIRTIVLASVQEAEKLRTPGQKPDREAMKALTQKRTEDIKAVLTPAQQEKFAQALAQQMERGNQGQGAQAQGQGEAPAKKAGKGKKAANTQGTN</sequence>
<dbReference type="PATRIC" id="fig|1379910.4.peg.4081"/>
<evidence type="ECO:0000313" key="2">
    <source>
        <dbReference type="EMBL" id="AKQ47214.1"/>
    </source>
</evidence>
<feature type="region of interest" description="Disordered" evidence="1">
    <location>
        <begin position="104"/>
        <end position="143"/>
    </location>
</feature>
<reference evidence="2 3" key="1">
    <citation type="submission" date="2015-01" db="EMBL/GenBank/DDBJ databases">
        <title>Rufibacter sp./DG31D/ whole genome sequencing.</title>
        <authorList>
            <person name="Kim M.K."/>
            <person name="Srinivasan S."/>
            <person name="Lee J.-J."/>
        </authorList>
    </citation>
    <scope>NUCLEOTIDE SEQUENCE [LARGE SCALE GENOMIC DNA]</scope>
    <source>
        <strain evidence="2 3">DG31D</strain>
    </source>
</reference>
<dbReference type="AlphaFoldDB" id="A0A0H4VTT0"/>
<evidence type="ECO:0000313" key="3">
    <source>
        <dbReference type="Proteomes" id="UP000036458"/>
    </source>
</evidence>
<dbReference type="KEGG" id="ruf:TH63_18730"/>